<evidence type="ECO:0000313" key="3">
    <source>
        <dbReference type="Proteomes" id="UP000095563"/>
    </source>
</evidence>
<dbReference type="Proteomes" id="UP000095563">
    <property type="component" value="Unassembled WGS sequence"/>
</dbReference>
<sequence length="196" mass="23007">MTKETHSSGGFLIALIALNSFIENFLINYNIYYKIFLIVIYFYFANLGSLFPDIDLKSSFISKRHPFIAKYFGRHFRHRSFTHSLICVLILFLICKILISISSLNVAIVSICYGFLFGYISHLLLDLLTKEGIELFFPLKTNIKVFFIKTGSKAEKIFYKVLKVIIVLFVIYNVYIILNNYYHIDIFKNLKLFKFK</sequence>
<dbReference type="Pfam" id="PF04307">
    <property type="entry name" value="YdjM"/>
    <property type="match status" value="1"/>
</dbReference>
<name>A0A174TEC3_9CLOT</name>
<dbReference type="PANTHER" id="PTHR35531:SF1">
    <property type="entry name" value="INNER MEMBRANE PROTEIN YBCI-RELATED"/>
    <property type="match status" value="1"/>
</dbReference>
<keyword evidence="1" id="KW-0472">Membrane</keyword>
<feature type="transmembrane region" description="Helical" evidence="1">
    <location>
        <begin position="105"/>
        <end position="125"/>
    </location>
</feature>
<dbReference type="AlphaFoldDB" id="A0A174TEC3"/>
<feature type="transmembrane region" description="Helical" evidence="1">
    <location>
        <begin position="35"/>
        <end position="54"/>
    </location>
</feature>
<proteinExistence type="predicted"/>
<gene>
    <name evidence="2" type="primary">ydjM</name>
    <name evidence="2" type="ORF">ERS852568_01826</name>
</gene>
<feature type="transmembrane region" description="Helical" evidence="1">
    <location>
        <begin position="80"/>
        <end position="99"/>
    </location>
</feature>
<reference evidence="2 3" key="1">
    <citation type="submission" date="2015-09" db="EMBL/GenBank/DDBJ databases">
        <authorList>
            <consortium name="Pathogen Informatics"/>
        </authorList>
    </citation>
    <scope>NUCLEOTIDE SEQUENCE [LARGE SCALE GENOMIC DNA]</scope>
    <source>
        <strain evidence="2 3">2789STDY5834956</strain>
    </source>
</reference>
<feature type="transmembrane region" description="Helical" evidence="1">
    <location>
        <begin position="157"/>
        <end position="178"/>
    </location>
</feature>
<dbReference type="InterPro" id="IPR007404">
    <property type="entry name" value="YdjM-like"/>
</dbReference>
<keyword evidence="2" id="KW-0378">Hydrolase</keyword>
<protein>
    <submittedName>
        <fullName evidence="2">Metal-dependent hydrolase</fullName>
    </submittedName>
</protein>
<organism evidence="2 3">
    <name type="scientific">Clostridium baratii</name>
    <dbReference type="NCBI Taxonomy" id="1561"/>
    <lineage>
        <taxon>Bacteria</taxon>
        <taxon>Bacillati</taxon>
        <taxon>Bacillota</taxon>
        <taxon>Clostridia</taxon>
        <taxon>Eubacteriales</taxon>
        <taxon>Clostridiaceae</taxon>
        <taxon>Clostridium</taxon>
    </lineage>
</organism>
<dbReference type="RefSeq" id="WP_055207717.1">
    <property type="nucleotide sequence ID" value="NZ_CZBO01000003.1"/>
</dbReference>
<keyword evidence="1" id="KW-1133">Transmembrane helix</keyword>
<evidence type="ECO:0000313" key="2">
    <source>
        <dbReference type="EMBL" id="CUQ08504.1"/>
    </source>
</evidence>
<dbReference type="GO" id="GO:0016787">
    <property type="term" value="F:hydrolase activity"/>
    <property type="evidence" value="ECO:0007669"/>
    <property type="project" value="UniProtKB-KW"/>
</dbReference>
<dbReference type="PANTHER" id="PTHR35531">
    <property type="entry name" value="INNER MEMBRANE PROTEIN YBCI-RELATED"/>
    <property type="match status" value="1"/>
</dbReference>
<keyword evidence="1" id="KW-0812">Transmembrane</keyword>
<evidence type="ECO:0000256" key="1">
    <source>
        <dbReference type="SAM" id="Phobius"/>
    </source>
</evidence>
<accession>A0A174TEC3</accession>
<dbReference type="EMBL" id="CZBO01000003">
    <property type="protein sequence ID" value="CUQ08504.1"/>
    <property type="molecule type" value="Genomic_DNA"/>
</dbReference>